<comment type="caution">
    <text evidence="1">The sequence shown here is derived from an EMBL/GenBank/DDBJ whole genome shotgun (WGS) entry which is preliminary data.</text>
</comment>
<evidence type="ECO:0000313" key="1">
    <source>
        <dbReference type="EMBL" id="KAJ4451517.1"/>
    </source>
</evidence>
<keyword evidence="2" id="KW-1185">Reference proteome</keyword>
<organism evidence="1 2">
    <name type="scientific">Periplaneta americana</name>
    <name type="common">American cockroach</name>
    <name type="synonym">Blatta americana</name>
    <dbReference type="NCBI Taxonomy" id="6978"/>
    <lineage>
        <taxon>Eukaryota</taxon>
        <taxon>Metazoa</taxon>
        <taxon>Ecdysozoa</taxon>
        <taxon>Arthropoda</taxon>
        <taxon>Hexapoda</taxon>
        <taxon>Insecta</taxon>
        <taxon>Pterygota</taxon>
        <taxon>Neoptera</taxon>
        <taxon>Polyneoptera</taxon>
        <taxon>Dictyoptera</taxon>
        <taxon>Blattodea</taxon>
        <taxon>Blattoidea</taxon>
        <taxon>Blattidae</taxon>
        <taxon>Blattinae</taxon>
        <taxon>Periplaneta</taxon>
    </lineage>
</organism>
<dbReference type="EMBL" id="JAJSOF020000001">
    <property type="protein sequence ID" value="KAJ4451517.1"/>
    <property type="molecule type" value="Genomic_DNA"/>
</dbReference>
<accession>A0ABQ8U0Y3</accession>
<reference evidence="1 2" key="1">
    <citation type="journal article" date="2022" name="Allergy">
        <title>Genome assembly and annotation of Periplaneta americana reveal a comprehensive cockroach allergen profile.</title>
        <authorList>
            <person name="Wang L."/>
            <person name="Xiong Q."/>
            <person name="Saelim N."/>
            <person name="Wang L."/>
            <person name="Nong W."/>
            <person name="Wan A.T."/>
            <person name="Shi M."/>
            <person name="Liu X."/>
            <person name="Cao Q."/>
            <person name="Hui J.H.L."/>
            <person name="Sookrung N."/>
            <person name="Leung T.F."/>
            <person name="Tungtrongchitr A."/>
            <person name="Tsui S.K.W."/>
        </authorList>
    </citation>
    <scope>NUCLEOTIDE SEQUENCE [LARGE SCALE GENOMIC DNA]</scope>
    <source>
        <strain evidence="1">PWHHKU_190912</strain>
    </source>
</reference>
<proteinExistence type="predicted"/>
<name>A0ABQ8U0Y3_PERAM</name>
<dbReference type="Proteomes" id="UP001148838">
    <property type="component" value="Unassembled WGS sequence"/>
</dbReference>
<evidence type="ECO:0000313" key="2">
    <source>
        <dbReference type="Proteomes" id="UP001148838"/>
    </source>
</evidence>
<sequence>MESTRVSGTVKIKNRIFMWQNLTETHSEVCDEREVGRNTISRWATRFRIRLDDDTRPGRPKILTHKQSVKLWRILFKKIVERRVSSGDGSCPGICGSLVNPFILLDSEVFVILGFASRCLAVFTSVRLCRVSFRENFVRLLPTTNAKALPTGATLEAQSKRKQTLVISFIEQDIPRPEPYLLHEWIYEDFRLMEEQLEMIQLNGVTRQVFIKCISTDIIEEILERSKDAAPYMVKTSKYLKLNFPNMIHVTCLAHACHRTAGVN</sequence>
<protein>
    <submittedName>
        <fullName evidence="1">Uncharacterized protein</fullName>
    </submittedName>
</protein>
<gene>
    <name evidence="1" type="ORF">ANN_02981</name>
</gene>